<dbReference type="RefSeq" id="WP_133235934.1">
    <property type="nucleotide sequence ID" value="NZ_SOZE01000040.1"/>
</dbReference>
<dbReference type="Pfam" id="PF18922">
    <property type="entry name" value="DUF5672"/>
    <property type="match status" value="1"/>
</dbReference>
<gene>
    <name evidence="2" type="ORF">E2R66_24845</name>
</gene>
<keyword evidence="3" id="KW-1185">Reference proteome</keyword>
<evidence type="ECO:0000313" key="3">
    <source>
        <dbReference type="Proteomes" id="UP000297540"/>
    </source>
</evidence>
<organism evidence="2 3">
    <name type="scientific">Mucilaginibacter psychrotolerans</name>
    <dbReference type="NCBI Taxonomy" id="1524096"/>
    <lineage>
        <taxon>Bacteria</taxon>
        <taxon>Pseudomonadati</taxon>
        <taxon>Bacteroidota</taxon>
        <taxon>Sphingobacteriia</taxon>
        <taxon>Sphingobacteriales</taxon>
        <taxon>Sphingobacteriaceae</taxon>
        <taxon>Mucilaginibacter</taxon>
    </lineage>
</organism>
<reference evidence="2 3" key="1">
    <citation type="journal article" date="2017" name="Int. J. Syst. Evol. Microbiol.">
        <title>Mucilaginibacterpsychrotolerans sp. nov., isolated from peatlands.</title>
        <authorList>
            <person name="Deng Y."/>
            <person name="Shen L."/>
            <person name="Xu B."/>
            <person name="Liu Y."/>
            <person name="Gu Z."/>
            <person name="Liu H."/>
            <person name="Zhou Y."/>
        </authorList>
    </citation>
    <scope>NUCLEOTIDE SEQUENCE [LARGE SCALE GENOMIC DNA]</scope>
    <source>
        <strain evidence="2 3">NH7-4</strain>
    </source>
</reference>
<evidence type="ECO:0000313" key="2">
    <source>
        <dbReference type="EMBL" id="TFF33703.1"/>
    </source>
</evidence>
<dbReference type="InterPro" id="IPR043729">
    <property type="entry name" value="DUF5672"/>
</dbReference>
<proteinExistence type="predicted"/>
<name>A0A4Y8S443_9SPHI</name>
<sequence length="269" mass="31771">MTQGTQKVAVVIPFYRDTISAFEQIALEQCYNVLAAYPIVAIKPKSLLLPAALQGFNFTNTINFEDKYFDGIKGYNTLMLSADFYETFLGYEYILVYQLDAFVFKDELADWCSRNYDYIGAPWLKRKTYGPLKDKFYAFKYYLHTRFDLKKDGIPTTEQFYNRVGNGGFSLRRVKKFHDLSVLLRDEALHYLRQNNHRFNEDAFWSIAVNRRQKSLHIPHYKVAAGFSVEFEPDRAWQINKGNLPFGCHAWDLYLDYWRPVFKQYGYDI</sequence>
<protein>
    <recommendedName>
        <fullName evidence="1">DUF5672 domain-containing protein</fullName>
    </recommendedName>
</protein>
<accession>A0A4Y8S443</accession>
<dbReference type="OrthoDB" id="7391526at2"/>
<feature type="domain" description="DUF5672" evidence="1">
    <location>
        <begin position="60"/>
        <end position="249"/>
    </location>
</feature>
<evidence type="ECO:0000259" key="1">
    <source>
        <dbReference type="Pfam" id="PF18922"/>
    </source>
</evidence>
<comment type="caution">
    <text evidence="2">The sequence shown here is derived from an EMBL/GenBank/DDBJ whole genome shotgun (WGS) entry which is preliminary data.</text>
</comment>
<dbReference type="EMBL" id="SOZE01000040">
    <property type="protein sequence ID" value="TFF33703.1"/>
    <property type="molecule type" value="Genomic_DNA"/>
</dbReference>
<dbReference type="Proteomes" id="UP000297540">
    <property type="component" value="Unassembled WGS sequence"/>
</dbReference>
<dbReference type="AlphaFoldDB" id="A0A4Y8S443"/>